<reference evidence="4" key="1">
    <citation type="submission" date="2025-08" db="UniProtKB">
        <authorList>
            <consortium name="RefSeq"/>
        </authorList>
    </citation>
    <scope>IDENTIFICATION</scope>
    <source>
        <tissue evidence="4">Tentacle</tissue>
    </source>
</reference>
<evidence type="ECO:0000256" key="1">
    <source>
        <dbReference type="ARBA" id="ARBA00007936"/>
    </source>
</evidence>
<keyword evidence="3" id="KW-1185">Reference proteome</keyword>
<dbReference type="KEGG" id="aten:116301957"/>
<evidence type="ECO:0000313" key="3">
    <source>
        <dbReference type="Proteomes" id="UP000515163"/>
    </source>
</evidence>
<comment type="similarity">
    <text evidence="1 2">Belongs to the heparin-binding growth factors family.</text>
</comment>
<dbReference type="RefSeq" id="XP_031566991.1">
    <property type="nucleotide sequence ID" value="XM_031711131.1"/>
</dbReference>
<keyword evidence="2" id="KW-0732">Signal</keyword>
<dbReference type="InterPro" id="IPR008996">
    <property type="entry name" value="IL1/FGF"/>
</dbReference>
<proteinExistence type="inferred from homology"/>
<dbReference type="InterPro" id="IPR056378">
    <property type="entry name" value="Let-756-like_FGF"/>
</dbReference>
<dbReference type="PANTHER" id="PTHR11486">
    <property type="entry name" value="FIBROBLAST GROWTH FACTOR"/>
    <property type="match status" value="1"/>
</dbReference>
<dbReference type="InParanoid" id="A0A6P8IJD3"/>
<name>A0A6P8IJD3_ACTTE</name>
<evidence type="ECO:0000313" key="4">
    <source>
        <dbReference type="RefSeq" id="XP_031566991.1"/>
    </source>
</evidence>
<dbReference type="Gene3D" id="2.80.10.50">
    <property type="match status" value="1"/>
</dbReference>
<dbReference type="AlphaFoldDB" id="A0A6P8IJD3"/>
<feature type="signal peptide" evidence="2">
    <location>
        <begin position="1"/>
        <end position="23"/>
    </location>
</feature>
<evidence type="ECO:0000256" key="2">
    <source>
        <dbReference type="RuleBase" id="RU049442"/>
    </source>
</evidence>
<dbReference type="SUPFAM" id="SSF50353">
    <property type="entry name" value="Cytokine"/>
    <property type="match status" value="1"/>
</dbReference>
<dbReference type="GeneID" id="116301957"/>
<dbReference type="Proteomes" id="UP000515163">
    <property type="component" value="Unplaced"/>
</dbReference>
<dbReference type="CDD" id="cd00058">
    <property type="entry name" value="beta-trefoil_FGF"/>
    <property type="match status" value="1"/>
</dbReference>
<feature type="chain" id="PRO_5028521270" description="Fibroblast growth factor" evidence="2">
    <location>
        <begin position="24"/>
        <end position="190"/>
    </location>
</feature>
<protein>
    <recommendedName>
        <fullName evidence="2">Fibroblast growth factor</fullName>
        <shortName evidence="2">FGF</shortName>
    </recommendedName>
</protein>
<dbReference type="SMART" id="SM00442">
    <property type="entry name" value="FGF"/>
    <property type="match status" value="1"/>
</dbReference>
<organism evidence="3 4">
    <name type="scientific">Actinia tenebrosa</name>
    <name type="common">Australian red waratah sea anemone</name>
    <dbReference type="NCBI Taxonomy" id="6105"/>
    <lineage>
        <taxon>Eukaryota</taxon>
        <taxon>Metazoa</taxon>
        <taxon>Cnidaria</taxon>
        <taxon>Anthozoa</taxon>
        <taxon>Hexacorallia</taxon>
        <taxon>Actiniaria</taxon>
        <taxon>Actiniidae</taxon>
        <taxon>Actinia</taxon>
    </lineage>
</organism>
<gene>
    <name evidence="4" type="primary">LOC116301957</name>
</gene>
<accession>A0A6P8IJD3</accession>
<dbReference type="GO" id="GO:0008083">
    <property type="term" value="F:growth factor activity"/>
    <property type="evidence" value="ECO:0007669"/>
    <property type="project" value="InterPro"/>
</dbReference>
<dbReference type="InterPro" id="IPR002209">
    <property type="entry name" value="Fibroblast_GF_fam"/>
</dbReference>
<dbReference type="OrthoDB" id="5987799at2759"/>
<dbReference type="Pfam" id="PF00167">
    <property type="entry name" value="FGF"/>
    <property type="match status" value="1"/>
</dbReference>
<sequence>MILFQLAVCVVLTLCLTSATLQASFSSNTTQCVKANNTSARKKLRLNREIFSIPKAASPTHTRVIRLYCRTGYLMAAYNRRLQGTTDIKNNQTWFELQSYGQSIVRLKSLGTGKYLAINWQGKPKMQGRLREESLFRTKLERNGFHSFASHKYYLRHRHDLFIGIKKNGSVKTPLTTMPGQTAVQFIVLY</sequence>
<dbReference type="PRINTS" id="PR00263">
    <property type="entry name" value="HBGFFGF"/>
</dbReference>